<dbReference type="InterPro" id="IPR040898">
    <property type="entry name" value="CxC6"/>
</dbReference>
<evidence type="ECO:0000313" key="4">
    <source>
        <dbReference type="Proteomes" id="UP000053424"/>
    </source>
</evidence>
<dbReference type="Pfam" id="PF18718">
    <property type="entry name" value="CxC5"/>
    <property type="match status" value="1"/>
</dbReference>
<evidence type="ECO:0000259" key="1">
    <source>
        <dbReference type="Pfam" id="PF18718"/>
    </source>
</evidence>
<reference evidence="3 4" key="1">
    <citation type="submission" date="2014-04" db="EMBL/GenBank/DDBJ databases">
        <authorList>
            <consortium name="DOE Joint Genome Institute"/>
            <person name="Kuo A."/>
            <person name="Gay G."/>
            <person name="Dore J."/>
            <person name="Kohler A."/>
            <person name="Nagy L.G."/>
            <person name="Floudas D."/>
            <person name="Copeland A."/>
            <person name="Barry K.W."/>
            <person name="Cichocki N."/>
            <person name="Veneault-Fourrey C."/>
            <person name="LaButti K."/>
            <person name="Lindquist E.A."/>
            <person name="Lipzen A."/>
            <person name="Lundell T."/>
            <person name="Morin E."/>
            <person name="Murat C."/>
            <person name="Sun H."/>
            <person name="Tunlid A."/>
            <person name="Henrissat B."/>
            <person name="Grigoriev I.V."/>
            <person name="Hibbett D.S."/>
            <person name="Martin F."/>
            <person name="Nordberg H.P."/>
            <person name="Cantor M.N."/>
            <person name="Hua S.X."/>
        </authorList>
    </citation>
    <scope>NUCLEOTIDE SEQUENCE [LARGE SCALE GENOMIC DNA]</scope>
    <source>
        <strain evidence="4">h7</strain>
    </source>
</reference>
<protein>
    <recommendedName>
        <fullName evidence="5">CxC5 like cysteine cluster associated with KDZ domain-containing protein</fullName>
    </recommendedName>
</protein>
<reference evidence="4" key="2">
    <citation type="submission" date="2015-01" db="EMBL/GenBank/DDBJ databases">
        <title>Evolutionary Origins and Diversification of the Mycorrhizal Mutualists.</title>
        <authorList>
            <consortium name="DOE Joint Genome Institute"/>
            <consortium name="Mycorrhizal Genomics Consortium"/>
            <person name="Kohler A."/>
            <person name="Kuo A."/>
            <person name="Nagy L.G."/>
            <person name="Floudas D."/>
            <person name="Copeland A."/>
            <person name="Barry K.W."/>
            <person name="Cichocki N."/>
            <person name="Veneault-Fourrey C."/>
            <person name="LaButti K."/>
            <person name="Lindquist E.A."/>
            <person name="Lipzen A."/>
            <person name="Lundell T."/>
            <person name="Morin E."/>
            <person name="Murat C."/>
            <person name="Riley R."/>
            <person name="Ohm R."/>
            <person name="Sun H."/>
            <person name="Tunlid A."/>
            <person name="Henrissat B."/>
            <person name="Grigoriev I.V."/>
            <person name="Hibbett D.S."/>
            <person name="Martin F."/>
        </authorList>
    </citation>
    <scope>NUCLEOTIDE SEQUENCE [LARGE SCALE GENOMIC DNA]</scope>
    <source>
        <strain evidence="4">h7</strain>
    </source>
</reference>
<sequence>MQGLLNLVKQQGTDHLKNLLLFVHYASTLKNEILLAQQSTQDTQTAPLDLPDGIERFLAAVCNMALQDVIDCWGVVRNLVWDMKILDDQAVSRSFLQHGIDTGLPSPRNLFPPSHMCKNPNCSRSIKGHKLQTVKQRMGVLYTLEGPMPIYSTFLTCQDCDTSFHLDYSVKGDIRFYYDTISDVLQIGDHQFAERSLINSWRISMNLAWVSAANCAATYLHTHDVKEGSHIPKSWPFQPKLNGKNVYDGFVLLALLEDHQRRSSALSVPHGGDQSARFKVAMQERNNRIRLYGQDELRHHCEKCVRVYDGDDGKPLTVSAVVMDGVTVGRPTCGIPRCVIPLASNRHRFCPDHTSQNQLCAIVSCKQPTLQGKRTCKDPVHQSIERVHTQRQEAQFQMKEQLKRARMAHPKSGEVQDIPIGEVMEKEIGEIEETYEIVGDRVFGRTRTHNEQILVAPCGMIIAQETFYFSEAIPSAVEMIKRTYRGGFMPNHIIFDNNCTVAKHVKYDPDFANVGLAVDVFHFENKHAVTDEFCRKNCDPKKFPELRGKDGKAWFFNTSIAEQTNVWLGGFHSICREMSVDKYEFFLDEMIMMRNKRTKEKLEKDGKEPKMWV</sequence>
<dbReference type="Pfam" id="PF18721">
    <property type="entry name" value="CxC6"/>
    <property type="match status" value="1"/>
</dbReference>
<organism evidence="3 4">
    <name type="scientific">Hebeloma cylindrosporum</name>
    <dbReference type="NCBI Taxonomy" id="76867"/>
    <lineage>
        <taxon>Eukaryota</taxon>
        <taxon>Fungi</taxon>
        <taxon>Dikarya</taxon>
        <taxon>Basidiomycota</taxon>
        <taxon>Agaricomycotina</taxon>
        <taxon>Agaricomycetes</taxon>
        <taxon>Agaricomycetidae</taxon>
        <taxon>Agaricales</taxon>
        <taxon>Agaricineae</taxon>
        <taxon>Hymenogastraceae</taxon>
        <taxon>Hebeloma</taxon>
    </lineage>
</organism>
<evidence type="ECO:0000259" key="2">
    <source>
        <dbReference type="Pfam" id="PF18721"/>
    </source>
</evidence>
<dbReference type="STRING" id="686832.A0A0C3CEX7"/>
<dbReference type="OrthoDB" id="3055037at2759"/>
<feature type="domain" description="CxC6 like cysteine cluster associated with KDZ" evidence="2">
    <location>
        <begin position="322"/>
        <end position="386"/>
    </location>
</feature>
<evidence type="ECO:0008006" key="5">
    <source>
        <dbReference type="Google" id="ProtNLM"/>
    </source>
</evidence>
<dbReference type="AlphaFoldDB" id="A0A0C3CEX7"/>
<dbReference type="EMBL" id="KN831770">
    <property type="protein sequence ID" value="KIM47320.1"/>
    <property type="molecule type" value="Genomic_DNA"/>
</dbReference>
<gene>
    <name evidence="3" type="ORF">M413DRAFT_63935</name>
</gene>
<dbReference type="HOGENOM" id="CLU_004966_4_0_1"/>
<dbReference type="Proteomes" id="UP000053424">
    <property type="component" value="Unassembled WGS sequence"/>
</dbReference>
<feature type="domain" description="CxC5 like cysteine cluster associated with KDZ" evidence="1">
    <location>
        <begin position="107"/>
        <end position="223"/>
    </location>
</feature>
<proteinExistence type="predicted"/>
<evidence type="ECO:0000313" key="3">
    <source>
        <dbReference type="EMBL" id="KIM47320.1"/>
    </source>
</evidence>
<name>A0A0C3CEX7_HEBCY</name>
<keyword evidence="4" id="KW-1185">Reference proteome</keyword>
<dbReference type="InterPro" id="IPR041539">
    <property type="entry name" value="CxC5"/>
</dbReference>
<accession>A0A0C3CEX7</accession>